<keyword evidence="3" id="KW-0732">Signal</keyword>
<name>A0A7S3G8S8_9EUKA</name>
<feature type="signal peptide" evidence="3">
    <location>
        <begin position="1"/>
        <end position="25"/>
    </location>
</feature>
<feature type="region of interest" description="Disordered" evidence="1">
    <location>
        <begin position="593"/>
        <end position="653"/>
    </location>
</feature>
<dbReference type="PANTHER" id="PTHR36329:SF1">
    <property type="entry name" value="TRANSMEMBRANE PROTEIN"/>
    <property type="match status" value="1"/>
</dbReference>
<evidence type="ECO:0000256" key="1">
    <source>
        <dbReference type="SAM" id="MobiDB-lite"/>
    </source>
</evidence>
<feature type="transmembrane region" description="Helical" evidence="2">
    <location>
        <begin position="166"/>
        <end position="188"/>
    </location>
</feature>
<proteinExistence type="predicted"/>
<accession>A0A7S3G8S8</accession>
<keyword evidence="2" id="KW-0812">Transmembrane</keyword>
<feature type="transmembrane region" description="Helical" evidence="2">
    <location>
        <begin position="293"/>
        <end position="318"/>
    </location>
</feature>
<feature type="transmembrane region" description="Helical" evidence="2">
    <location>
        <begin position="384"/>
        <end position="406"/>
    </location>
</feature>
<dbReference type="PROSITE" id="PS51257">
    <property type="entry name" value="PROKAR_LIPOPROTEIN"/>
    <property type="match status" value="1"/>
</dbReference>
<feature type="compositionally biased region" description="Acidic residues" evidence="1">
    <location>
        <begin position="598"/>
        <end position="611"/>
    </location>
</feature>
<sequence>MAGTKMWVALLSLAVLACWTAPVFALRSTKEVELEGNGVDVTARFGFFATGTADLHVHATSSGGNNSDASLLICSSTELSSYFVVEADSSLASFTRFCPRFDEAGPCTLLSANASGDIVMTPFTISMGDFYYFIMINCGGSTLEVEFSYVFLNPNGNELGSDEEPYPYSTLGLLSIWGAMCIMWLLMVVKSRRWTTKLHWVILLVPAAKVLALSILARAWFDCMHTGICAENGSDFHFFVDLLSKTPLFIILCFVSKGLWLLRTRLLLQEVLQIVAVVGFFVGSLFLNYWVRIAAFQVGSIFAVLLNVGLLMVLYVVYMSTARVLLILHRHVRHILRAGESPIGSTTATKQKMVLHFRSTTVIYICLEVLIVFVSNWSRDYVPWIEFLCYNVAELFVAMRVATLFAPKRYPAQFYRMPQVYSLSGNPYNVTTFLERHSSFSFRLPFMRRTHAHTDVVMPVDEEMGNVIEQMRERQGEGGEQGGERQQRSVQETTAEIEVFVGEVHPFQFRLWMTSHTVKREELNYYILPSLGMEEGEGEWEDGEEEMSELVGGERVRRQRQRKPTLAIVVNPSAEAATDVCIGCEEMFSMVKERAEERADEEEEEGSEEEREERSGRARRGRRRQEGSALVAGQGDSSSEEEESVISVMRRIR</sequence>
<feature type="chain" id="PRO_5031204321" evidence="3">
    <location>
        <begin position="26"/>
        <end position="653"/>
    </location>
</feature>
<keyword evidence="2" id="KW-1133">Transmembrane helix</keyword>
<evidence type="ECO:0000256" key="2">
    <source>
        <dbReference type="SAM" id="Phobius"/>
    </source>
</evidence>
<dbReference type="EMBL" id="HBIB01021125">
    <property type="protein sequence ID" value="CAE0251461.1"/>
    <property type="molecule type" value="Transcribed_RNA"/>
</dbReference>
<organism evidence="4">
    <name type="scientific">Palpitomonas bilix</name>
    <dbReference type="NCBI Taxonomy" id="652834"/>
    <lineage>
        <taxon>Eukaryota</taxon>
        <taxon>Eukaryota incertae sedis</taxon>
    </lineage>
</organism>
<feature type="transmembrane region" description="Helical" evidence="2">
    <location>
        <begin position="200"/>
        <end position="221"/>
    </location>
</feature>
<dbReference type="PANTHER" id="PTHR36329">
    <property type="entry name" value="TRANSMEMBRANE PROTEIN"/>
    <property type="match status" value="1"/>
</dbReference>
<gene>
    <name evidence="4" type="ORF">PBIL07802_LOCUS13685</name>
</gene>
<feature type="transmembrane region" description="Helical" evidence="2">
    <location>
        <begin position="267"/>
        <end position="287"/>
    </location>
</feature>
<evidence type="ECO:0000313" key="4">
    <source>
        <dbReference type="EMBL" id="CAE0251461.1"/>
    </source>
</evidence>
<protein>
    <submittedName>
        <fullName evidence="4">Uncharacterized protein</fullName>
    </submittedName>
</protein>
<reference evidence="4" key="1">
    <citation type="submission" date="2021-01" db="EMBL/GenBank/DDBJ databases">
        <authorList>
            <person name="Corre E."/>
            <person name="Pelletier E."/>
            <person name="Niang G."/>
            <person name="Scheremetjew M."/>
            <person name="Finn R."/>
            <person name="Kale V."/>
            <person name="Holt S."/>
            <person name="Cochrane G."/>
            <person name="Meng A."/>
            <person name="Brown T."/>
            <person name="Cohen L."/>
        </authorList>
    </citation>
    <scope>NUCLEOTIDE SEQUENCE</scope>
    <source>
        <strain evidence="4">NIES-2562</strain>
    </source>
</reference>
<feature type="transmembrane region" description="Helical" evidence="2">
    <location>
        <begin position="361"/>
        <end position="378"/>
    </location>
</feature>
<evidence type="ECO:0000256" key="3">
    <source>
        <dbReference type="SAM" id="SignalP"/>
    </source>
</evidence>
<keyword evidence="2" id="KW-0472">Membrane</keyword>
<dbReference type="AlphaFoldDB" id="A0A7S3G8S8"/>
<feature type="transmembrane region" description="Helical" evidence="2">
    <location>
        <begin position="236"/>
        <end position="255"/>
    </location>
</feature>